<evidence type="ECO:0000256" key="1">
    <source>
        <dbReference type="SAM" id="MobiDB-lite"/>
    </source>
</evidence>
<organism evidence="2">
    <name type="scientific">Guillardia theta (strain CCMP2712)</name>
    <name type="common">Cryptophyte</name>
    <dbReference type="NCBI Taxonomy" id="905079"/>
    <lineage>
        <taxon>Eukaryota</taxon>
        <taxon>Cryptophyceae</taxon>
        <taxon>Pyrenomonadales</taxon>
        <taxon>Geminigeraceae</taxon>
        <taxon>Guillardia</taxon>
    </lineage>
</organism>
<dbReference type="AlphaFoldDB" id="L1J3I0"/>
<dbReference type="HOGENOM" id="CLU_1513344_0_0_1"/>
<feature type="compositionally biased region" description="Basic and acidic residues" evidence="1">
    <location>
        <begin position="168"/>
        <end position="178"/>
    </location>
</feature>
<reference evidence="3" key="3">
    <citation type="submission" date="2016-03" db="UniProtKB">
        <authorList>
            <consortium name="EnsemblProtists"/>
        </authorList>
    </citation>
    <scope>IDENTIFICATION</scope>
</reference>
<keyword evidence="4" id="KW-1185">Reference proteome</keyword>
<dbReference type="KEGG" id="gtt:GUITHDRAFT_110796"/>
<dbReference type="RefSeq" id="XP_005830051.1">
    <property type="nucleotide sequence ID" value="XM_005829994.1"/>
</dbReference>
<accession>L1J3I0</accession>
<protein>
    <recommendedName>
        <fullName evidence="5">LisH domain-containing protein</fullName>
    </recommendedName>
</protein>
<reference evidence="2 4" key="1">
    <citation type="journal article" date="2012" name="Nature">
        <title>Algal genomes reveal evolutionary mosaicism and the fate of nucleomorphs.</title>
        <authorList>
            <consortium name="DOE Joint Genome Institute"/>
            <person name="Curtis B.A."/>
            <person name="Tanifuji G."/>
            <person name="Burki F."/>
            <person name="Gruber A."/>
            <person name="Irimia M."/>
            <person name="Maruyama S."/>
            <person name="Arias M.C."/>
            <person name="Ball S.G."/>
            <person name="Gile G.H."/>
            <person name="Hirakawa Y."/>
            <person name="Hopkins J.F."/>
            <person name="Kuo A."/>
            <person name="Rensing S.A."/>
            <person name="Schmutz J."/>
            <person name="Symeonidi A."/>
            <person name="Elias M."/>
            <person name="Eveleigh R.J."/>
            <person name="Herman E.K."/>
            <person name="Klute M.J."/>
            <person name="Nakayama T."/>
            <person name="Obornik M."/>
            <person name="Reyes-Prieto A."/>
            <person name="Armbrust E.V."/>
            <person name="Aves S.J."/>
            <person name="Beiko R.G."/>
            <person name="Coutinho P."/>
            <person name="Dacks J.B."/>
            <person name="Durnford D.G."/>
            <person name="Fast N.M."/>
            <person name="Green B.R."/>
            <person name="Grisdale C.J."/>
            <person name="Hempel F."/>
            <person name="Henrissat B."/>
            <person name="Hoppner M.P."/>
            <person name="Ishida K."/>
            <person name="Kim E."/>
            <person name="Koreny L."/>
            <person name="Kroth P.G."/>
            <person name="Liu Y."/>
            <person name="Malik S.B."/>
            <person name="Maier U.G."/>
            <person name="McRose D."/>
            <person name="Mock T."/>
            <person name="Neilson J.A."/>
            <person name="Onodera N.T."/>
            <person name="Poole A.M."/>
            <person name="Pritham E.J."/>
            <person name="Richards T.A."/>
            <person name="Rocap G."/>
            <person name="Roy S.W."/>
            <person name="Sarai C."/>
            <person name="Schaack S."/>
            <person name="Shirato S."/>
            <person name="Slamovits C.H."/>
            <person name="Spencer D.F."/>
            <person name="Suzuki S."/>
            <person name="Worden A.Z."/>
            <person name="Zauner S."/>
            <person name="Barry K."/>
            <person name="Bell C."/>
            <person name="Bharti A.K."/>
            <person name="Crow J.A."/>
            <person name="Grimwood J."/>
            <person name="Kramer R."/>
            <person name="Lindquist E."/>
            <person name="Lucas S."/>
            <person name="Salamov A."/>
            <person name="McFadden G.I."/>
            <person name="Lane C.E."/>
            <person name="Keeling P.J."/>
            <person name="Gray M.W."/>
            <person name="Grigoriev I.V."/>
            <person name="Archibald J.M."/>
        </authorList>
    </citation>
    <scope>NUCLEOTIDE SEQUENCE</scope>
    <source>
        <strain evidence="2 4">CCMP2712</strain>
    </source>
</reference>
<dbReference type="Proteomes" id="UP000011087">
    <property type="component" value="Unassembled WGS sequence"/>
</dbReference>
<evidence type="ECO:0008006" key="5">
    <source>
        <dbReference type="Google" id="ProtNLM"/>
    </source>
</evidence>
<name>L1J3I0_GUITC</name>
<gene>
    <name evidence="2" type="ORF">GUITHDRAFT_110796</name>
</gene>
<dbReference type="EMBL" id="JH993012">
    <property type="protein sequence ID" value="EKX43071.1"/>
    <property type="molecule type" value="Genomic_DNA"/>
</dbReference>
<dbReference type="EnsemblProtists" id="EKX43071">
    <property type="protein sequence ID" value="EKX43071"/>
    <property type="gene ID" value="GUITHDRAFT_110796"/>
</dbReference>
<dbReference type="PaxDb" id="55529-EKX43071"/>
<feature type="compositionally biased region" description="Acidic residues" evidence="1">
    <location>
        <begin position="89"/>
        <end position="98"/>
    </location>
</feature>
<feature type="region of interest" description="Disordered" evidence="1">
    <location>
        <begin position="67"/>
        <end position="178"/>
    </location>
</feature>
<sequence length="178" mass="19673">MTTMGDTIETAHIMKLVQCYLEDCKLDITQKTLEKELQKKFPEVSALLAQNERPEKFYLQELIRRAGDGSDAKDDDQSEDEKGLLGELGLEEESEDEDNPKAGGNPGDSQEGPDEEKKVTRANLAASLPNGRSAQPIEMRASETNPGVEMQETIARRQPGPGMIAIGQEKENGERNEL</sequence>
<reference evidence="4" key="2">
    <citation type="submission" date="2012-11" db="EMBL/GenBank/DDBJ databases">
        <authorList>
            <person name="Kuo A."/>
            <person name="Curtis B.A."/>
            <person name="Tanifuji G."/>
            <person name="Burki F."/>
            <person name="Gruber A."/>
            <person name="Irimia M."/>
            <person name="Maruyama S."/>
            <person name="Arias M.C."/>
            <person name="Ball S.G."/>
            <person name="Gile G.H."/>
            <person name="Hirakawa Y."/>
            <person name="Hopkins J.F."/>
            <person name="Rensing S.A."/>
            <person name="Schmutz J."/>
            <person name="Symeonidi A."/>
            <person name="Elias M."/>
            <person name="Eveleigh R.J."/>
            <person name="Herman E.K."/>
            <person name="Klute M.J."/>
            <person name="Nakayama T."/>
            <person name="Obornik M."/>
            <person name="Reyes-Prieto A."/>
            <person name="Armbrust E.V."/>
            <person name="Aves S.J."/>
            <person name="Beiko R.G."/>
            <person name="Coutinho P."/>
            <person name="Dacks J.B."/>
            <person name="Durnford D.G."/>
            <person name="Fast N.M."/>
            <person name="Green B.R."/>
            <person name="Grisdale C."/>
            <person name="Hempe F."/>
            <person name="Henrissat B."/>
            <person name="Hoppner M.P."/>
            <person name="Ishida K.-I."/>
            <person name="Kim E."/>
            <person name="Koreny L."/>
            <person name="Kroth P.G."/>
            <person name="Liu Y."/>
            <person name="Malik S.-B."/>
            <person name="Maier U.G."/>
            <person name="McRose D."/>
            <person name="Mock T."/>
            <person name="Neilson J.A."/>
            <person name="Onodera N.T."/>
            <person name="Poole A.M."/>
            <person name="Pritham E.J."/>
            <person name="Richards T.A."/>
            <person name="Rocap G."/>
            <person name="Roy S.W."/>
            <person name="Sarai C."/>
            <person name="Schaack S."/>
            <person name="Shirato S."/>
            <person name="Slamovits C.H."/>
            <person name="Spencer D.F."/>
            <person name="Suzuki S."/>
            <person name="Worden A.Z."/>
            <person name="Zauner S."/>
            <person name="Barry K."/>
            <person name="Bell C."/>
            <person name="Bharti A.K."/>
            <person name="Crow J.A."/>
            <person name="Grimwood J."/>
            <person name="Kramer R."/>
            <person name="Lindquist E."/>
            <person name="Lucas S."/>
            <person name="Salamov A."/>
            <person name="McFadden G.I."/>
            <person name="Lane C.E."/>
            <person name="Keeling P.J."/>
            <person name="Gray M.W."/>
            <person name="Grigoriev I.V."/>
            <person name="Archibald J.M."/>
        </authorList>
    </citation>
    <scope>NUCLEOTIDE SEQUENCE</scope>
    <source>
        <strain evidence="4">CCMP2712</strain>
    </source>
</reference>
<evidence type="ECO:0000313" key="3">
    <source>
        <dbReference type="EnsemblProtists" id="EKX43071"/>
    </source>
</evidence>
<dbReference type="GeneID" id="17299826"/>
<evidence type="ECO:0000313" key="4">
    <source>
        <dbReference type="Proteomes" id="UP000011087"/>
    </source>
</evidence>
<evidence type="ECO:0000313" key="2">
    <source>
        <dbReference type="EMBL" id="EKX43071.1"/>
    </source>
</evidence>
<proteinExistence type="predicted"/>